<organism evidence="1 2">
    <name type="scientific">Klenkia brasiliensis</name>
    <dbReference type="NCBI Taxonomy" id="333142"/>
    <lineage>
        <taxon>Bacteria</taxon>
        <taxon>Bacillati</taxon>
        <taxon>Actinomycetota</taxon>
        <taxon>Actinomycetes</taxon>
        <taxon>Geodermatophilales</taxon>
        <taxon>Geodermatophilaceae</taxon>
        <taxon>Klenkia</taxon>
    </lineage>
</organism>
<dbReference type="EMBL" id="FNCF01000002">
    <property type="protein sequence ID" value="SDF95029.1"/>
    <property type="molecule type" value="Genomic_DNA"/>
</dbReference>
<accession>A0A1G7QAT3</accession>
<proteinExistence type="predicted"/>
<reference evidence="2" key="1">
    <citation type="submission" date="2016-10" db="EMBL/GenBank/DDBJ databases">
        <authorList>
            <person name="Varghese N."/>
            <person name="Submissions S."/>
        </authorList>
    </citation>
    <scope>NUCLEOTIDE SEQUENCE [LARGE SCALE GENOMIC DNA]</scope>
    <source>
        <strain evidence="2">DSM 44526</strain>
    </source>
</reference>
<keyword evidence="2" id="KW-1185">Reference proteome</keyword>
<evidence type="ECO:0000313" key="1">
    <source>
        <dbReference type="EMBL" id="SDF95029.1"/>
    </source>
</evidence>
<dbReference type="Proteomes" id="UP000198863">
    <property type="component" value="Unassembled WGS sequence"/>
</dbReference>
<gene>
    <name evidence="1" type="ORF">SAMN05660324_1407</name>
</gene>
<dbReference type="OrthoDB" id="5181420at2"/>
<dbReference type="RefSeq" id="WP_091060577.1">
    <property type="nucleotide sequence ID" value="NZ_FNCF01000002.1"/>
</dbReference>
<dbReference type="AlphaFoldDB" id="A0A1G7QAT3"/>
<name>A0A1G7QAT3_9ACTN</name>
<protein>
    <submittedName>
        <fullName evidence="1">Uncharacterized protein</fullName>
    </submittedName>
</protein>
<evidence type="ECO:0000313" key="2">
    <source>
        <dbReference type="Proteomes" id="UP000198863"/>
    </source>
</evidence>
<sequence>MSFIFGGVRGREDPELAAGNRRTAQHFARDIGDERALAGDRAPIRRGNHWMWLAVAVVVLAVLGFTSSRGADEVPLAADCTTPAIGVSSSQVTAGQTMYVRLAGPDDVPYVVTVDGEPVRGNAGSTVSYTQTAAGPALELTQCLSPGLAIAAPAGDGPHEVAVLAVADDGTTRQVATTTLQVSGTR</sequence>